<dbReference type="PANTHER" id="PTHR43095">
    <property type="entry name" value="SUGAR KINASE"/>
    <property type="match status" value="1"/>
</dbReference>
<evidence type="ECO:0000256" key="1">
    <source>
        <dbReference type="ARBA" id="ARBA00009156"/>
    </source>
</evidence>
<dbReference type="EMBL" id="JQCD01000021">
    <property type="protein sequence ID" value="KRN77283.1"/>
    <property type="molecule type" value="Genomic_DNA"/>
</dbReference>
<dbReference type="Proteomes" id="UP000051673">
    <property type="component" value="Unassembled WGS sequence"/>
</dbReference>
<comment type="similarity">
    <text evidence="1">Belongs to the FGGY kinase family.</text>
</comment>
<reference evidence="5 6" key="1">
    <citation type="journal article" date="2015" name="Genome Announc.">
        <title>Expanding the biotechnology potential of lactobacilli through comparative genomics of 213 strains and associated genera.</title>
        <authorList>
            <person name="Sun Z."/>
            <person name="Harris H.M."/>
            <person name="McCann A."/>
            <person name="Guo C."/>
            <person name="Argimon S."/>
            <person name="Zhang W."/>
            <person name="Yang X."/>
            <person name="Jeffery I.B."/>
            <person name="Cooney J.C."/>
            <person name="Kagawa T.F."/>
            <person name="Liu W."/>
            <person name="Song Y."/>
            <person name="Salvetti E."/>
            <person name="Wrobel A."/>
            <person name="Rasinkangas P."/>
            <person name="Parkhill J."/>
            <person name="Rea M.C."/>
            <person name="O'Sullivan O."/>
            <person name="Ritari J."/>
            <person name="Douillard F.P."/>
            <person name="Paul Ross R."/>
            <person name="Yang R."/>
            <person name="Briner A.E."/>
            <person name="Felis G.E."/>
            <person name="de Vos W.M."/>
            <person name="Barrangou R."/>
            <person name="Klaenhammer T.R."/>
            <person name="Caufield P.W."/>
            <person name="Cui Y."/>
            <person name="Zhang H."/>
            <person name="O'Toole P.W."/>
        </authorList>
    </citation>
    <scope>NUCLEOTIDE SEQUENCE [LARGE SCALE GENOMIC DNA]</scope>
    <source>
        <strain evidence="5 6">DSM 20014</strain>
    </source>
</reference>
<dbReference type="InterPro" id="IPR018484">
    <property type="entry name" value="FGGY_N"/>
</dbReference>
<dbReference type="AlphaFoldDB" id="A0A0R2JJ20"/>
<dbReference type="GO" id="GO:0016301">
    <property type="term" value="F:kinase activity"/>
    <property type="evidence" value="ECO:0007669"/>
    <property type="project" value="UniProtKB-KW"/>
</dbReference>
<name>A0A0R2JJ20_9LACO</name>
<dbReference type="SUPFAM" id="SSF53067">
    <property type="entry name" value="Actin-like ATPase domain"/>
    <property type="match status" value="1"/>
</dbReference>
<evidence type="ECO:0000313" key="5">
    <source>
        <dbReference type="EMBL" id="KRN77283.1"/>
    </source>
</evidence>
<accession>A0A0R2JJ20</accession>
<evidence type="ECO:0000256" key="2">
    <source>
        <dbReference type="ARBA" id="ARBA00022679"/>
    </source>
</evidence>
<gene>
    <name evidence="5" type="ORF">IV67_GL001638</name>
</gene>
<keyword evidence="6" id="KW-1185">Reference proteome</keyword>
<dbReference type="STRING" id="1620.IV67_GL001638"/>
<dbReference type="Pfam" id="PF00370">
    <property type="entry name" value="FGGY_N"/>
    <property type="match status" value="1"/>
</dbReference>
<dbReference type="PATRIC" id="fig|1620.3.peg.1675"/>
<evidence type="ECO:0000313" key="6">
    <source>
        <dbReference type="Proteomes" id="UP000051673"/>
    </source>
</evidence>
<dbReference type="OrthoDB" id="2147981at2"/>
<feature type="domain" description="Carbohydrate kinase FGGY N-terminal" evidence="4">
    <location>
        <begin position="57"/>
        <end position="220"/>
    </location>
</feature>
<dbReference type="InterPro" id="IPR043129">
    <property type="entry name" value="ATPase_NBD"/>
</dbReference>
<proteinExistence type="inferred from homology"/>
<dbReference type="GO" id="GO:0005975">
    <property type="term" value="P:carbohydrate metabolic process"/>
    <property type="evidence" value="ECO:0007669"/>
    <property type="project" value="InterPro"/>
</dbReference>
<dbReference type="InterPro" id="IPR050406">
    <property type="entry name" value="FGGY_Carb_Kinase"/>
</dbReference>
<sequence>MMKYKLLVDINPLGVDLELIDENNQAQHLHVPFDDQGFAVQGLTQDDFVKAIKAGFEILESHLQDSDTIEHIEFTDIMNGWMALDETFKPLTPILMGDAQDEHFIEALMMNGIGGQLQRKTGVPLAVTLPLIITLRLKNNEPEIYKNTAHYMTLRAYIVYMLFGTNTATPAFAARTGFYNSEQMGWDTQALALTGVQPEQLPILVSDQALVGDLKATWLPKMINHKTVFKMH</sequence>
<keyword evidence="3 5" id="KW-0418">Kinase</keyword>
<evidence type="ECO:0000256" key="3">
    <source>
        <dbReference type="ARBA" id="ARBA00022777"/>
    </source>
</evidence>
<dbReference type="Gene3D" id="3.30.420.40">
    <property type="match status" value="1"/>
</dbReference>
<comment type="caution">
    <text evidence="5">The sequence shown here is derived from an EMBL/GenBank/DDBJ whole genome shotgun (WGS) entry which is preliminary data.</text>
</comment>
<dbReference type="PANTHER" id="PTHR43095:SF2">
    <property type="entry name" value="GLUCONOKINASE"/>
    <property type="match status" value="1"/>
</dbReference>
<protein>
    <submittedName>
        <fullName evidence="5">Gluconokinase</fullName>
    </submittedName>
</protein>
<evidence type="ECO:0000259" key="4">
    <source>
        <dbReference type="Pfam" id="PF00370"/>
    </source>
</evidence>
<dbReference type="RefSeq" id="WP_083486645.1">
    <property type="nucleotide sequence ID" value="NZ_JQCD01000021.1"/>
</dbReference>
<keyword evidence="2" id="KW-0808">Transferase</keyword>
<organism evidence="5 6">
    <name type="scientific">Weissella minor</name>
    <dbReference type="NCBI Taxonomy" id="1620"/>
    <lineage>
        <taxon>Bacteria</taxon>
        <taxon>Bacillati</taxon>
        <taxon>Bacillota</taxon>
        <taxon>Bacilli</taxon>
        <taxon>Lactobacillales</taxon>
        <taxon>Lactobacillaceae</taxon>
        <taxon>Weissella</taxon>
    </lineage>
</organism>